<organism evidence="3">
    <name type="scientific">marine sediment metagenome</name>
    <dbReference type="NCBI Taxonomy" id="412755"/>
    <lineage>
        <taxon>unclassified sequences</taxon>
        <taxon>metagenomes</taxon>
        <taxon>ecological metagenomes</taxon>
    </lineage>
</organism>
<protein>
    <submittedName>
        <fullName evidence="3">Uncharacterized protein</fullName>
    </submittedName>
</protein>
<proteinExistence type="predicted"/>
<evidence type="ECO:0000313" key="3">
    <source>
        <dbReference type="EMBL" id="KKM66830.1"/>
    </source>
</evidence>
<dbReference type="AlphaFoldDB" id="A0A0F9LR41"/>
<sequence>MDKQNNNFRKEMIFLLTVISMAAGVVLYVASINTKVAVISNTLILEIASLKKEDQELREKNEDQDKVTQEIIETLLTKLNGK</sequence>
<keyword evidence="1" id="KW-0175">Coiled coil</keyword>
<feature type="coiled-coil region" evidence="1">
    <location>
        <begin position="40"/>
        <end position="70"/>
    </location>
</feature>
<accession>A0A0F9LR41</accession>
<dbReference type="EMBL" id="LAZR01010458">
    <property type="protein sequence ID" value="KKM66830.1"/>
    <property type="molecule type" value="Genomic_DNA"/>
</dbReference>
<keyword evidence="2" id="KW-1133">Transmembrane helix</keyword>
<keyword evidence="2" id="KW-0472">Membrane</keyword>
<keyword evidence="2" id="KW-0812">Transmembrane</keyword>
<name>A0A0F9LR41_9ZZZZ</name>
<evidence type="ECO:0000256" key="1">
    <source>
        <dbReference type="SAM" id="Coils"/>
    </source>
</evidence>
<gene>
    <name evidence="3" type="ORF">LCGC14_1477250</name>
</gene>
<evidence type="ECO:0000256" key="2">
    <source>
        <dbReference type="SAM" id="Phobius"/>
    </source>
</evidence>
<comment type="caution">
    <text evidence="3">The sequence shown here is derived from an EMBL/GenBank/DDBJ whole genome shotgun (WGS) entry which is preliminary data.</text>
</comment>
<feature type="transmembrane region" description="Helical" evidence="2">
    <location>
        <begin position="12"/>
        <end position="30"/>
    </location>
</feature>
<reference evidence="3" key="1">
    <citation type="journal article" date="2015" name="Nature">
        <title>Complex archaea that bridge the gap between prokaryotes and eukaryotes.</title>
        <authorList>
            <person name="Spang A."/>
            <person name="Saw J.H."/>
            <person name="Jorgensen S.L."/>
            <person name="Zaremba-Niedzwiedzka K."/>
            <person name="Martijn J."/>
            <person name="Lind A.E."/>
            <person name="van Eijk R."/>
            <person name="Schleper C."/>
            <person name="Guy L."/>
            <person name="Ettema T.J."/>
        </authorList>
    </citation>
    <scope>NUCLEOTIDE SEQUENCE</scope>
</reference>